<accession>A0A556N2H9</accession>
<dbReference type="EMBL" id="VLPL01000002">
    <property type="protein sequence ID" value="TSJ46293.1"/>
    <property type="molecule type" value="Genomic_DNA"/>
</dbReference>
<reference evidence="2 3" key="1">
    <citation type="submission" date="2019-07" db="EMBL/GenBank/DDBJ databases">
        <authorList>
            <person name="Huq M.A."/>
        </authorList>
    </citation>
    <scope>NUCLEOTIDE SEQUENCE [LARGE SCALE GENOMIC DNA]</scope>
    <source>
        <strain evidence="2 3">MAH-3</strain>
    </source>
</reference>
<feature type="signal peptide" evidence="1">
    <location>
        <begin position="1"/>
        <end position="19"/>
    </location>
</feature>
<keyword evidence="1" id="KW-0732">Signal</keyword>
<comment type="caution">
    <text evidence="2">The sequence shown here is derived from an EMBL/GenBank/DDBJ whole genome shotgun (WGS) entry which is preliminary data.</text>
</comment>
<feature type="chain" id="PRO_5021702614" evidence="1">
    <location>
        <begin position="20"/>
        <end position="181"/>
    </location>
</feature>
<evidence type="ECO:0000256" key="1">
    <source>
        <dbReference type="SAM" id="SignalP"/>
    </source>
</evidence>
<dbReference type="RefSeq" id="WP_144331830.1">
    <property type="nucleotide sequence ID" value="NZ_VLPL01000002.1"/>
</dbReference>
<sequence length="181" mass="20210">MKKSLVSFLFLSASLLAFSQAKFPPLKLTNALVVSHLDKEADQFSLEIAVSDVLSRSKVKNTVSLNVLKAGGDPQVLMTDSLTQLLKGKGINTLMLVSVRGFDNRFRPSTGNMTLAEDLAADNLFPIYKEDITSVTFEFHFYRDGKLVYTDLLKVGGINSRDKVLRKLRKKLAKKVVKDWI</sequence>
<gene>
    <name evidence="2" type="ORF">FO442_03820</name>
</gene>
<organism evidence="2 3">
    <name type="scientific">Fluviicola chungangensis</name>
    <dbReference type="NCBI Taxonomy" id="2597671"/>
    <lineage>
        <taxon>Bacteria</taxon>
        <taxon>Pseudomonadati</taxon>
        <taxon>Bacteroidota</taxon>
        <taxon>Flavobacteriia</taxon>
        <taxon>Flavobacteriales</taxon>
        <taxon>Crocinitomicaceae</taxon>
        <taxon>Fluviicola</taxon>
    </lineage>
</organism>
<dbReference type="Proteomes" id="UP000316008">
    <property type="component" value="Unassembled WGS sequence"/>
</dbReference>
<name>A0A556N2H9_9FLAO</name>
<keyword evidence="3" id="KW-1185">Reference proteome</keyword>
<evidence type="ECO:0000313" key="2">
    <source>
        <dbReference type="EMBL" id="TSJ46293.1"/>
    </source>
</evidence>
<dbReference type="AlphaFoldDB" id="A0A556N2H9"/>
<evidence type="ECO:0000313" key="3">
    <source>
        <dbReference type="Proteomes" id="UP000316008"/>
    </source>
</evidence>
<proteinExistence type="predicted"/>
<dbReference type="OrthoDB" id="1467286at2"/>
<protein>
    <submittedName>
        <fullName evidence="2">Uncharacterized protein</fullName>
    </submittedName>
</protein>